<feature type="domain" description="ABC transporter" evidence="8">
    <location>
        <begin position="3"/>
        <end position="245"/>
    </location>
</feature>
<proteinExistence type="inferred from homology"/>
<reference evidence="9 10" key="1">
    <citation type="submission" date="2016-10" db="EMBL/GenBank/DDBJ databases">
        <authorList>
            <person name="de Groot N.N."/>
        </authorList>
    </citation>
    <scope>NUCLEOTIDE SEQUENCE [LARGE SCALE GENOMIC DNA]</scope>
    <source>
        <strain evidence="9 10">DSM 15345</strain>
    </source>
</reference>
<evidence type="ECO:0000256" key="3">
    <source>
        <dbReference type="ARBA" id="ARBA00022448"/>
    </source>
</evidence>
<evidence type="ECO:0000256" key="7">
    <source>
        <dbReference type="ARBA" id="ARBA00023136"/>
    </source>
</evidence>
<dbReference type="GO" id="GO:0005886">
    <property type="term" value="C:plasma membrane"/>
    <property type="evidence" value="ECO:0007669"/>
    <property type="project" value="UniProtKB-SubCell"/>
</dbReference>
<keyword evidence="4" id="KW-1003">Cell membrane</keyword>
<dbReference type="GO" id="GO:0005524">
    <property type="term" value="F:ATP binding"/>
    <property type="evidence" value="ECO:0007669"/>
    <property type="project" value="UniProtKB-KW"/>
</dbReference>
<feature type="domain" description="ABC transporter" evidence="8">
    <location>
        <begin position="265"/>
        <end position="483"/>
    </location>
</feature>
<name>A0A1H4GE30_9RHOB</name>
<dbReference type="AlphaFoldDB" id="A0A1H4GE30"/>
<dbReference type="OrthoDB" id="9802264at2"/>
<dbReference type="PANTHER" id="PTHR43297:SF7">
    <property type="entry name" value="D,D-DIPEPTIDE TRANSPORT ATP-BINDING PROTEIN DDPD-RELATED"/>
    <property type="match status" value="1"/>
</dbReference>
<dbReference type="SMART" id="SM00382">
    <property type="entry name" value="AAA"/>
    <property type="match status" value="2"/>
</dbReference>
<dbReference type="PROSITE" id="PS50893">
    <property type="entry name" value="ABC_TRANSPORTER_2"/>
    <property type="match status" value="2"/>
</dbReference>
<dbReference type="STRING" id="89524.SAMN05444370_1574"/>
<dbReference type="RefSeq" id="WP_093257034.1">
    <property type="nucleotide sequence ID" value="NZ_FNQM01000057.1"/>
</dbReference>
<dbReference type="InterPro" id="IPR027417">
    <property type="entry name" value="P-loop_NTPase"/>
</dbReference>
<dbReference type="PROSITE" id="PS00675">
    <property type="entry name" value="SIGMA54_INTERACT_1"/>
    <property type="match status" value="1"/>
</dbReference>
<dbReference type="InterPro" id="IPR017871">
    <property type="entry name" value="ABC_transporter-like_CS"/>
</dbReference>
<dbReference type="Proteomes" id="UP000198703">
    <property type="component" value="Unassembled WGS sequence"/>
</dbReference>
<protein>
    <submittedName>
        <fullName evidence="9">Peptide/nickel transport system ATP-binding protein</fullName>
    </submittedName>
</protein>
<dbReference type="PROSITE" id="PS00211">
    <property type="entry name" value="ABC_TRANSPORTER_1"/>
    <property type="match status" value="2"/>
</dbReference>
<keyword evidence="7" id="KW-0472">Membrane</keyword>
<dbReference type="PANTHER" id="PTHR43297">
    <property type="entry name" value="OLIGOPEPTIDE TRANSPORT ATP-BINDING PROTEIN APPD"/>
    <property type="match status" value="1"/>
</dbReference>
<evidence type="ECO:0000256" key="6">
    <source>
        <dbReference type="ARBA" id="ARBA00022840"/>
    </source>
</evidence>
<dbReference type="InterPro" id="IPR025662">
    <property type="entry name" value="Sigma_54_int_dom_ATP-bd_1"/>
</dbReference>
<sequence>MTLRVDDLRVSTGGRRLVGPVGFTVEPGRPLVILGETGAGKSLIAQAVMGSLPRGLIASGAVSLDGARVDALPRGAREALWGRRIAILPQEPWRALDPLMRNLSQVAETHAEVAGQDWAQARTLARADLADLGLGAQAAAARPGQLSGGMAQRVAFAAATAAGARTLLADEPTKGLDDARRNDVARLLRRFVEGGGVLIAITHDIAVARALGGDVMILRDGEVLETGPSERILSDPQSDYGRALVEADPENWPFWTSTAAGAPVLAAEAITVGRGGRALLGGLTFALREGARIGVIGPSGLGKTSLLDTLAGLIEPMSGRLLRHGAGERPLAVQKLFQDPPAAFAPLATLAEQFRDLARRHGLVPQAIPALMQRLGLAPELLDRRPAQVSGGELQRLALARVLALRPAAILADEPTSRLDPVTQRNVMAVIGEAAEEAGAAVMLVTHNGALAQRWAGTVLDLARHAVAAEGVVVQTPERASAA</sequence>
<keyword evidence="10" id="KW-1185">Reference proteome</keyword>
<evidence type="ECO:0000256" key="5">
    <source>
        <dbReference type="ARBA" id="ARBA00022741"/>
    </source>
</evidence>
<keyword evidence="5" id="KW-0547">Nucleotide-binding</keyword>
<dbReference type="GO" id="GO:0016887">
    <property type="term" value="F:ATP hydrolysis activity"/>
    <property type="evidence" value="ECO:0007669"/>
    <property type="project" value="InterPro"/>
</dbReference>
<evidence type="ECO:0000256" key="4">
    <source>
        <dbReference type="ARBA" id="ARBA00022475"/>
    </source>
</evidence>
<evidence type="ECO:0000256" key="2">
    <source>
        <dbReference type="ARBA" id="ARBA00005417"/>
    </source>
</evidence>
<evidence type="ECO:0000259" key="8">
    <source>
        <dbReference type="PROSITE" id="PS50893"/>
    </source>
</evidence>
<accession>A0A1H4GE30</accession>
<comment type="subcellular location">
    <subcellularLocation>
        <location evidence="1">Cell inner membrane</location>
        <topology evidence="1">Peripheral membrane protein</topology>
    </subcellularLocation>
</comment>
<evidence type="ECO:0000313" key="9">
    <source>
        <dbReference type="EMBL" id="SEB07737.1"/>
    </source>
</evidence>
<dbReference type="InterPro" id="IPR003439">
    <property type="entry name" value="ABC_transporter-like_ATP-bd"/>
</dbReference>
<dbReference type="InterPro" id="IPR050388">
    <property type="entry name" value="ABC_Ni/Peptide_Import"/>
</dbReference>
<comment type="similarity">
    <text evidence="2">Belongs to the ABC transporter superfamily.</text>
</comment>
<dbReference type="EMBL" id="FNQM01000057">
    <property type="protein sequence ID" value="SEB07737.1"/>
    <property type="molecule type" value="Genomic_DNA"/>
</dbReference>
<keyword evidence="6 9" id="KW-0067">ATP-binding</keyword>
<keyword evidence="3" id="KW-0813">Transport</keyword>
<organism evidence="9 10">
    <name type="scientific">Rubrimonas cliftonensis</name>
    <dbReference type="NCBI Taxonomy" id="89524"/>
    <lineage>
        <taxon>Bacteria</taxon>
        <taxon>Pseudomonadati</taxon>
        <taxon>Pseudomonadota</taxon>
        <taxon>Alphaproteobacteria</taxon>
        <taxon>Rhodobacterales</taxon>
        <taxon>Paracoccaceae</taxon>
        <taxon>Rubrimonas</taxon>
    </lineage>
</organism>
<dbReference type="Gene3D" id="3.40.50.300">
    <property type="entry name" value="P-loop containing nucleotide triphosphate hydrolases"/>
    <property type="match status" value="2"/>
</dbReference>
<dbReference type="SUPFAM" id="SSF52540">
    <property type="entry name" value="P-loop containing nucleoside triphosphate hydrolases"/>
    <property type="match status" value="2"/>
</dbReference>
<evidence type="ECO:0000313" key="10">
    <source>
        <dbReference type="Proteomes" id="UP000198703"/>
    </source>
</evidence>
<gene>
    <name evidence="9" type="ORF">SAMN05444370_1574</name>
</gene>
<dbReference type="InterPro" id="IPR003593">
    <property type="entry name" value="AAA+_ATPase"/>
</dbReference>
<evidence type="ECO:0000256" key="1">
    <source>
        <dbReference type="ARBA" id="ARBA00004417"/>
    </source>
</evidence>
<dbReference type="Pfam" id="PF00005">
    <property type="entry name" value="ABC_tran"/>
    <property type="match status" value="2"/>
</dbReference>